<feature type="compositionally biased region" description="Polar residues" evidence="1">
    <location>
        <begin position="159"/>
        <end position="175"/>
    </location>
</feature>
<protein>
    <submittedName>
        <fullName evidence="2">Uncharacterized protein</fullName>
    </submittedName>
</protein>
<dbReference type="OrthoDB" id="10266999at2759"/>
<proteinExistence type="predicted"/>
<evidence type="ECO:0000256" key="1">
    <source>
        <dbReference type="SAM" id="MobiDB-lite"/>
    </source>
</evidence>
<dbReference type="AlphaFoldDB" id="A0A3N2PKA0"/>
<name>A0A3N2PKA0_SODAK</name>
<evidence type="ECO:0000313" key="3">
    <source>
        <dbReference type="Proteomes" id="UP000272025"/>
    </source>
</evidence>
<dbReference type="RefSeq" id="XP_028462763.1">
    <property type="nucleotide sequence ID" value="XM_028615645.1"/>
</dbReference>
<dbReference type="GeneID" id="39584122"/>
<organism evidence="2 3">
    <name type="scientific">Sodiomyces alkalinus (strain CBS 110278 / VKM F-3762 / F11)</name>
    <name type="common">Alkaliphilic filamentous fungus</name>
    <dbReference type="NCBI Taxonomy" id="1314773"/>
    <lineage>
        <taxon>Eukaryota</taxon>
        <taxon>Fungi</taxon>
        <taxon>Dikarya</taxon>
        <taxon>Ascomycota</taxon>
        <taxon>Pezizomycotina</taxon>
        <taxon>Sordariomycetes</taxon>
        <taxon>Hypocreomycetidae</taxon>
        <taxon>Glomerellales</taxon>
        <taxon>Plectosphaerellaceae</taxon>
        <taxon>Sodiomyces</taxon>
    </lineage>
</organism>
<sequence>MLVRRQARVRTRDSLAVTSVSPTTQAQIGHANVCSSPTETIGKATVSTITSTTITSTALLETVRPQLNVSNFLMIGSHSGLGVEPQTPSGDFLVYDRAAPEEDLYGWDEELERHLTTGSVPVGPGQFRDPDAVDGRRHARASGPRRNLLRRVFHRSHASQDAVTSESRRTSNSSL</sequence>
<gene>
    <name evidence="2" type="ORF">SODALDRAFT_74794</name>
</gene>
<evidence type="ECO:0000313" key="2">
    <source>
        <dbReference type="EMBL" id="ROT34957.1"/>
    </source>
</evidence>
<feature type="compositionally biased region" description="Basic residues" evidence="1">
    <location>
        <begin position="147"/>
        <end position="157"/>
    </location>
</feature>
<keyword evidence="3" id="KW-1185">Reference proteome</keyword>
<dbReference type="EMBL" id="ML119062">
    <property type="protein sequence ID" value="ROT34957.1"/>
    <property type="molecule type" value="Genomic_DNA"/>
</dbReference>
<dbReference type="Proteomes" id="UP000272025">
    <property type="component" value="Unassembled WGS sequence"/>
</dbReference>
<accession>A0A3N2PKA0</accession>
<feature type="region of interest" description="Disordered" evidence="1">
    <location>
        <begin position="117"/>
        <end position="175"/>
    </location>
</feature>
<reference evidence="2 3" key="1">
    <citation type="journal article" date="2018" name="Mol. Ecol.">
        <title>The obligate alkalophilic soda-lake fungus Sodiomyces alkalinus has shifted to a protein diet.</title>
        <authorList>
            <person name="Grum-Grzhimaylo A.A."/>
            <person name="Falkoski D.L."/>
            <person name="van den Heuvel J."/>
            <person name="Valero-Jimenez C.A."/>
            <person name="Min B."/>
            <person name="Choi I.G."/>
            <person name="Lipzen A."/>
            <person name="Daum C.G."/>
            <person name="Aanen D.K."/>
            <person name="Tsang A."/>
            <person name="Henrissat B."/>
            <person name="Bilanenko E.N."/>
            <person name="de Vries R.P."/>
            <person name="van Kan J.A.L."/>
            <person name="Grigoriev I.V."/>
            <person name="Debets A.J.M."/>
        </authorList>
    </citation>
    <scope>NUCLEOTIDE SEQUENCE [LARGE SCALE GENOMIC DNA]</scope>
    <source>
        <strain evidence="2 3">F11</strain>
    </source>
</reference>